<organism evidence="9 10">
    <name type="scientific">Hymenobacter gelipurpurascens</name>
    <dbReference type="NCBI Taxonomy" id="89968"/>
    <lineage>
        <taxon>Bacteria</taxon>
        <taxon>Pseudomonadati</taxon>
        <taxon>Bacteroidota</taxon>
        <taxon>Cytophagia</taxon>
        <taxon>Cytophagales</taxon>
        <taxon>Hymenobacteraceae</taxon>
        <taxon>Hymenobacter</taxon>
    </lineage>
</organism>
<keyword evidence="2" id="KW-0813">Transport</keyword>
<dbReference type="RefSeq" id="WP_088845637.1">
    <property type="nucleotide sequence ID" value="NZ_FYEW01000004.1"/>
</dbReference>
<dbReference type="AlphaFoldDB" id="A0A212UHK4"/>
<dbReference type="GO" id="GO:0015128">
    <property type="term" value="F:gluconate transmembrane transporter activity"/>
    <property type="evidence" value="ECO:0007669"/>
    <property type="project" value="InterPro"/>
</dbReference>
<evidence type="ECO:0000256" key="5">
    <source>
        <dbReference type="ARBA" id="ARBA00022989"/>
    </source>
</evidence>
<comment type="subcellular location">
    <subcellularLocation>
        <location evidence="1">Cell membrane</location>
        <topology evidence="1">Multi-pass membrane protein</topology>
    </subcellularLocation>
</comment>
<evidence type="ECO:0000313" key="9">
    <source>
        <dbReference type="EMBL" id="SNC77651.1"/>
    </source>
</evidence>
<feature type="transmembrane region" description="Helical" evidence="8">
    <location>
        <begin position="96"/>
        <end position="129"/>
    </location>
</feature>
<dbReference type="EMBL" id="FYEW01000004">
    <property type="protein sequence ID" value="SNC77651.1"/>
    <property type="molecule type" value="Genomic_DNA"/>
</dbReference>
<evidence type="ECO:0000256" key="7">
    <source>
        <dbReference type="ARBA" id="ARBA00049663"/>
    </source>
</evidence>
<evidence type="ECO:0000313" key="10">
    <source>
        <dbReference type="Proteomes" id="UP000198131"/>
    </source>
</evidence>
<comment type="similarity">
    <text evidence="7">Belongs to the GntP permease family.</text>
</comment>
<evidence type="ECO:0000256" key="3">
    <source>
        <dbReference type="ARBA" id="ARBA00022475"/>
    </source>
</evidence>
<keyword evidence="5 8" id="KW-1133">Transmembrane helix</keyword>
<protein>
    <submittedName>
        <fullName evidence="9">Gnt-I system high-affinity gluconate transporter</fullName>
    </submittedName>
</protein>
<dbReference type="PANTHER" id="PTHR30354">
    <property type="entry name" value="GNT FAMILY GLUCONATE TRANSPORTER"/>
    <property type="match status" value="1"/>
</dbReference>
<dbReference type="NCBIfam" id="TIGR00791">
    <property type="entry name" value="gntP"/>
    <property type="match status" value="1"/>
</dbReference>
<dbReference type="GO" id="GO:0005886">
    <property type="term" value="C:plasma membrane"/>
    <property type="evidence" value="ECO:0007669"/>
    <property type="project" value="UniProtKB-SubCell"/>
</dbReference>
<reference evidence="10" key="1">
    <citation type="submission" date="2017-06" db="EMBL/GenBank/DDBJ databases">
        <authorList>
            <person name="Varghese N."/>
            <person name="Submissions S."/>
        </authorList>
    </citation>
    <scope>NUCLEOTIDE SEQUENCE [LARGE SCALE GENOMIC DNA]</scope>
    <source>
        <strain evidence="10">DSM 11116</strain>
    </source>
</reference>
<feature type="transmembrane region" description="Helical" evidence="8">
    <location>
        <begin position="257"/>
        <end position="278"/>
    </location>
</feature>
<feature type="transmembrane region" description="Helical" evidence="8">
    <location>
        <begin position="136"/>
        <end position="154"/>
    </location>
</feature>
<sequence length="441" mass="45831">MTILILLAAILVLIGLISWAKVHAFLAFLLVTMGVGFAFGMGPGPLLAAMYKGLGDTLGSVLLVIVLGAMLGKLVAESGAAQQIAVALIQAFGTRHIQWTMMAAGFIIGIPLFYNVGFVLMIPLIFSVVYKYQLPAVYVGLPMLAALSVMHGFLPPHPAPTALVAQFHANLGLTFAYGLLIAVPAIVLAGPVYGRTLRHIVAVPLAGFRVEPLPESALPGRLNSFLSSLLPVLLLVLVLGLQALLPATSWLAPTLTFLAEPAVAMLASVLVASVSLGLAQGKTYASVMEACAASVKDVALILLIIAGAGALKQVLVESGVSSEIAAGLQGTGLPPLMLGWLIAAIIRVCLGSATIAGLTAAGVMLPTIAHSHANPNLMVLAIGAGSLLLSHFNDAGFWLFKEYFNLSARDTLRSWTMMETIVSVVGLVGVLILDWALKALG</sequence>
<name>A0A212UHK4_9BACT</name>
<evidence type="ECO:0000256" key="1">
    <source>
        <dbReference type="ARBA" id="ARBA00004651"/>
    </source>
</evidence>
<feature type="transmembrane region" description="Helical" evidence="8">
    <location>
        <begin position="225"/>
        <end position="245"/>
    </location>
</feature>
<keyword evidence="4 8" id="KW-0812">Transmembrane</keyword>
<dbReference type="PANTHER" id="PTHR30354:SF22">
    <property type="entry name" value="HIGH-AFFINITY GLUCONATE TRANSPORTER"/>
    <property type="match status" value="1"/>
</dbReference>
<feature type="transmembrane region" description="Helical" evidence="8">
    <location>
        <begin position="174"/>
        <end position="193"/>
    </location>
</feature>
<evidence type="ECO:0000256" key="2">
    <source>
        <dbReference type="ARBA" id="ARBA00022448"/>
    </source>
</evidence>
<dbReference type="OrthoDB" id="9787129at2"/>
<evidence type="ECO:0000256" key="4">
    <source>
        <dbReference type="ARBA" id="ARBA00022692"/>
    </source>
</evidence>
<feature type="transmembrane region" description="Helical" evidence="8">
    <location>
        <begin position="420"/>
        <end position="437"/>
    </location>
</feature>
<keyword evidence="6 8" id="KW-0472">Membrane</keyword>
<feature type="transmembrane region" description="Helical" evidence="8">
    <location>
        <begin position="30"/>
        <end position="51"/>
    </location>
</feature>
<dbReference type="Pfam" id="PF02447">
    <property type="entry name" value="GntP_permease"/>
    <property type="match status" value="1"/>
</dbReference>
<feature type="transmembrane region" description="Helical" evidence="8">
    <location>
        <begin position="58"/>
        <end position="76"/>
    </location>
</feature>
<accession>A0A212UHK4</accession>
<keyword evidence="3" id="KW-1003">Cell membrane</keyword>
<evidence type="ECO:0000256" key="8">
    <source>
        <dbReference type="SAM" id="Phobius"/>
    </source>
</evidence>
<dbReference type="PIRSF" id="PIRSF002746">
    <property type="entry name" value="Gluconate_transporter"/>
    <property type="match status" value="1"/>
</dbReference>
<feature type="transmembrane region" description="Helical" evidence="8">
    <location>
        <begin position="377"/>
        <end position="400"/>
    </location>
</feature>
<keyword evidence="10" id="KW-1185">Reference proteome</keyword>
<dbReference type="InterPro" id="IPR003474">
    <property type="entry name" value="Glcn_transporter"/>
</dbReference>
<gene>
    <name evidence="9" type="ORF">SAMN06265337_4250</name>
</gene>
<feature type="transmembrane region" description="Helical" evidence="8">
    <location>
        <begin position="336"/>
        <end position="365"/>
    </location>
</feature>
<proteinExistence type="inferred from homology"/>
<feature type="transmembrane region" description="Helical" evidence="8">
    <location>
        <begin position="298"/>
        <end position="316"/>
    </location>
</feature>
<dbReference type="Proteomes" id="UP000198131">
    <property type="component" value="Unassembled WGS sequence"/>
</dbReference>
<evidence type="ECO:0000256" key="6">
    <source>
        <dbReference type="ARBA" id="ARBA00023136"/>
    </source>
</evidence>